<comment type="caution">
    <text evidence="1">The sequence shown here is derived from an EMBL/GenBank/DDBJ whole genome shotgun (WGS) entry which is preliminary data.</text>
</comment>
<gene>
    <name evidence="1" type="ORF">COLO4_18791</name>
</gene>
<dbReference type="Proteomes" id="UP000187203">
    <property type="component" value="Unassembled WGS sequence"/>
</dbReference>
<sequence>MEKMTPRIRVSHISSFTANKAANNQIENLGKP</sequence>
<dbReference type="EMBL" id="AWUE01016503">
    <property type="protein sequence ID" value="OMO90909.1"/>
    <property type="molecule type" value="Genomic_DNA"/>
</dbReference>
<protein>
    <submittedName>
        <fullName evidence="1">Uncharacterized protein</fullName>
    </submittedName>
</protein>
<reference evidence="2" key="1">
    <citation type="submission" date="2013-09" db="EMBL/GenBank/DDBJ databases">
        <title>Corchorus olitorius genome sequencing.</title>
        <authorList>
            <person name="Alam M."/>
            <person name="Haque M.S."/>
            <person name="Islam M.S."/>
            <person name="Emdad E.M."/>
            <person name="Islam M.M."/>
            <person name="Ahmed B."/>
            <person name="Halim A."/>
            <person name="Hossen Q.M.M."/>
            <person name="Hossain M.Z."/>
            <person name="Ahmed R."/>
            <person name="Khan M.M."/>
            <person name="Islam R."/>
            <person name="Rashid M.M."/>
            <person name="Khan S.A."/>
            <person name="Rahman M.S."/>
            <person name="Alam M."/>
            <person name="Yahiya A.S."/>
            <person name="Khan M.S."/>
            <person name="Azam M.S."/>
            <person name="Haque T."/>
            <person name="Lashkar M.Z.H."/>
            <person name="Akhand A.I."/>
            <person name="Morshed G."/>
            <person name="Roy S."/>
            <person name="Uddin K.S."/>
            <person name="Rabeya T."/>
            <person name="Hossain A.S."/>
            <person name="Chowdhury A."/>
            <person name="Snigdha A.R."/>
            <person name="Mortoza M.S."/>
            <person name="Matin S.A."/>
            <person name="Hoque S.M.E."/>
            <person name="Islam M.K."/>
            <person name="Roy D.K."/>
            <person name="Haider R."/>
            <person name="Moosa M.M."/>
            <person name="Elias S.M."/>
            <person name="Hasan A.M."/>
            <person name="Jahan S."/>
            <person name="Shafiuddin M."/>
            <person name="Mahmood N."/>
            <person name="Shommy N.S."/>
        </authorList>
    </citation>
    <scope>NUCLEOTIDE SEQUENCE [LARGE SCALE GENOMIC DNA]</scope>
    <source>
        <strain evidence="2">cv. O-4</strain>
    </source>
</reference>
<keyword evidence="2" id="KW-1185">Reference proteome</keyword>
<evidence type="ECO:0000313" key="2">
    <source>
        <dbReference type="Proteomes" id="UP000187203"/>
    </source>
</evidence>
<proteinExistence type="predicted"/>
<evidence type="ECO:0000313" key="1">
    <source>
        <dbReference type="EMBL" id="OMO90909.1"/>
    </source>
</evidence>
<name>A0A1R3J7U0_9ROSI</name>
<dbReference type="AlphaFoldDB" id="A0A1R3J7U0"/>
<organism evidence="1 2">
    <name type="scientific">Corchorus olitorius</name>
    <dbReference type="NCBI Taxonomy" id="93759"/>
    <lineage>
        <taxon>Eukaryota</taxon>
        <taxon>Viridiplantae</taxon>
        <taxon>Streptophyta</taxon>
        <taxon>Embryophyta</taxon>
        <taxon>Tracheophyta</taxon>
        <taxon>Spermatophyta</taxon>
        <taxon>Magnoliopsida</taxon>
        <taxon>eudicotyledons</taxon>
        <taxon>Gunneridae</taxon>
        <taxon>Pentapetalae</taxon>
        <taxon>rosids</taxon>
        <taxon>malvids</taxon>
        <taxon>Malvales</taxon>
        <taxon>Malvaceae</taxon>
        <taxon>Grewioideae</taxon>
        <taxon>Apeibeae</taxon>
        <taxon>Corchorus</taxon>
    </lineage>
</organism>
<accession>A0A1R3J7U0</accession>